<dbReference type="GO" id="GO:0005829">
    <property type="term" value="C:cytosol"/>
    <property type="evidence" value="ECO:0007669"/>
    <property type="project" value="TreeGrafter"/>
</dbReference>
<dbReference type="Proteomes" id="UP000248724">
    <property type="component" value="Unassembled WGS sequence"/>
</dbReference>
<evidence type="ECO:0000256" key="13">
    <source>
        <dbReference type="ARBA" id="ARBA00033093"/>
    </source>
</evidence>
<dbReference type="SUPFAM" id="SSF55326">
    <property type="entry name" value="PurM N-terminal domain-like"/>
    <property type="match status" value="1"/>
</dbReference>
<comment type="similarity">
    <text evidence="3 15">Belongs to the AIR synthase family.</text>
</comment>
<keyword evidence="8 15" id="KW-0547">Nucleotide-binding</keyword>
<dbReference type="InterPro" id="IPR036921">
    <property type="entry name" value="PurM-like_N_sf"/>
</dbReference>
<accession>A0A2W6AMW3</accession>
<dbReference type="InterPro" id="IPR010918">
    <property type="entry name" value="PurM-like_C_dom"/>
</dbReference>
<dbReference type="HAMAP" id="MF_00741">
    <property type="entry name" value="AIRS"/>
    <property type="match status" value="1"/>
</dbReference>
<feature type="domain" description="PurM-like C-terminal" evidence="17">
    <location>
        <begin position="174"/>
        <end position="335"/>
    </location>
</feature>
<dbReference type="InterPro" id="IPR016188">
    <property type="entry name" value="PurM-like_N"/>
</dbReference>
<accession>A0A934N575</accession>
<feature type="domain" description="PurM-like N-terminal" evidence="16">
    <location>
        <begin position="57"/>
        <end position="162"/>
    </location>
</feature>
<dbReference type="Pfam" id="PF02769">
    <property type="entry name" value="AIRS_C"/>
    <property type="match status" value="1"/>
</dbReference>
<dbReference type="FunFam" id="3.30.1330.10:FF:000001">
    <property type="entry name" value="Phosphoribosylformylglycinamidine cyclo-ligase"/>
    <property type="match status" value="1"/>
</dbReference>
<evidence type="ECO:0000256" key="3">
    <source>
        <dbReference type="ARBA" id="ARBA00010280"/>
    </source>
</evidence>
<dbReference type="Proteomes" id="UP000606991">
    <property type="component" value="Unassembled WGS sequence"/>
</dbReference>
<organism evidence="19 20">
    <name type="scientific">Candidatus Aeolococcus gillhamiae</name>
    <dbReference type="NCBI Taxonomy" id="3127015"/>
    <lineage>
        <taxon>Bacteria</taxon>
        <taxon>Bacillati</taxon>
        <taxon>Candidatus Dormiibacterota</taxon>
        <taxon>Candidatus Dormibacteria</taxon>
        <taxon>Candidatus Aeolococcales</taxon>
        <taxon>Candidatus Aeolococcaceae</taxon>
        <taxon>Candidatus Aeolococcus</taxon>
    </lineage>
</organism>
<comment type="catalytic activity">
    <reaction evidence="14 15">
        <text>2-formamido-N(1)-(5-O-phospho-beta-D-ribosyl)acetamidine + ATP = 5-amino-1-(5-phospho-beta-D-ribosyl)imidazole + ADP + phosphate + H(+)</text>
        <dbReference type="Rhea" id="RHEA:23032"/>
        <dbReference type="ChEBI" id="CHEBI:15378"/>
        <dbReference type="ChEBI" id="CHEBI:30616"/>
        <dbReference type="ChEBI" id="CHEBI:43474"/>
        <dbReference type="ChEBI" id="CHEBI:137981"/>
        <dbReference type="ChEBI" id="CHEBI:147287"/>
        <dbReference type="ChEBI" id="CHEBI:456216"/>
        <dbReference type="EC" id="6.3.3.1"/>
    </reaction>
</comment>
<evidence type="ECO:0000313" key="20">
    <source>
        <dbReference type="Proteomes" id="UP000248724"/>
    </source>
</evidence>
<dbReference type="GO" id="GO:0004641">
    <property type="term" value="F:phosphoribosylformylglycinamidine cyclo-ligase activity"/>
    <property type="evidence" value="ECO:0007669"/>
    <property type="project" value="UniProtKB-UniRule"/>
</dbReference>
<dbReference type="Gene3D" id="3.90.650.10">
    <property type="entry name" value="PurM-like C-terminal domain"/>
    <property type="match status" value="1"/>
</dbReference>
<reference evidence="18 21" key="3">
    <citation type="submission" date="2020-10" db="EMBL/GenBank/DDBJ databases">
        <title>Ca. Dormibacterota MAGs.</title>
        <authorList>
            <person name="Montgomery K."/>
        </authorList>
    </citation>
    <scope>NUCLEOTIDE SEQUENCE [LARGE SCALE GENOMIC DNA]</scope>
    <source>
        <strain evidence="18">SC8812_S17_18</strain>
    </source>
</reference>
<dbReference type="PANTHER" id="PTHR10520:SF12">
    <property type="entry name" value="TRIFUNCTIONAL PURINE BIOSYNTHETIC PROTEIN ADENOSINE-3"/>
    <property type="match status" value="1"/>
</dbReference>
<proteinExistence type="inferred from homology"/>
<name>A0A2W6AMW3_9BACT</name>
<dbReference type="InterPro" id="IPR036676">
    <property type="entry name" value="PurM-like_C_sf"/>
</dbReference>
<comment type="subcellular location">
    <subcellularLocation>
        <location evidence="1 15">Cytoplasm</location>
    </subcellularLocation>
</comment>
<comment type="caution">
    <text evidence="19">The sequence shown here is derived from an EMBL/GenBank/DDBJ whole genome shotgun (WGS) entry which is preliminary data.</text>
</comment>
<dbReference type="PANTHER" id="PTHR10520">
    <property type="entry name" value="TRIFUNCTIONAL PURINE BIOSYNTHETIC PROTEIN ADENOSINE-3-RELATED"/>
    <property type="match status" value="1"/>
</dbReference>
<evidence type="ECO:0000259" key="16">
    <source>
        <dbReference type="Pfam" id="PF00586"/>
    </source>
</evidence>
<reference evidence="19" key="2">
    <citation type="submission" date="2018-05" db="EMBL/GenBank/DDBJ databases">
        <authorList>
            <person name="Ferrari B."/>
        </authorList>
    </citation>
    <scope>NUCLEOTIDE SEQUENCE</scope>
    <source>
        <strain evidence="19">RRmetagenome_bin12</strain>
    </source>
</reference>
<dbReference type="GO" id="GO:0046084">
    <property type="term" value="P:adenine biosynthetic process"/>
    <property type="evidence" value="ECO:0007669"/>
    <property type="project" value="TreeGrafter"/>
</dbReference>
<evidence type="ECO:0000313" key="19">
    <source>
        <dbReference type="EMBL" id="PZR79041.1"/>
    </source>
</evidence>
<comment type="pathway">
    <text evidence="2 15">Purine metabolism; IMP biosynthesis via de novo pathway; 5-amino-1-(5-phospho-D-ribosyl)imidazole from N(2)-formyl-N(1)-(5-phospho-D-ribosyl)glycinamide: step 2/2.</text>
</comment>
<evidence type="ECO:0000256" key="14">
    <source>
        <dbReference type="ARBA" id="ARBA00049057"/>
    </source>
</evidence>
<keyword evidence="9 15" id="KW-0658">Purine biosynthesis</keyword>
<evidence type="ECO:0000256" key="15">
    <source>
        <dbReference type="HAMAP-Rule" id="MF_00741"/>
    </source>
</evidence>
<dbReference type="InterPro" id="IPR004733">
    <property type="entry name" value="PurM_cligase"/>
</dbReference>
<dbReference type="EMBL" id="JAEKNS010000047">
    <property type="protein sequence ID" value="MBJ7594004.1"/>
    <property type="molecule type" value="Genomic_DNA"/>
</dbReference>
<dbReference type="FunFam" id="3.90.650.10:FF:000011">
    <property type="entry name" value="Phosphoribosylformylglycinamidine cyclo-ligase"/>
    <property type="match status" value="1"/>
</dbReference>
<dbReference type="EMBL" id="QHBU01000227">
    <property type="protein sequence ID" value="PZR79041.1"/>
    <property type="molecule type" value="Genomic_DNA"/>
</dbReference>
<evidence type="ECO:0000256" key="12">
    <source>
        <dbReference type="ARBA" id="ARBA00032931"/>
    </source>
</evidence>
<dbReference type="NCBIfam" id="TIGR00878">
    <property type="entry name" value="purM"/>
    <property type="match status" value="1"/>
</dbReference>
<dbReference type="GO" id="GO:0004637">
    <property type="term" value="F:phosphoribosylamine-glycine ligase activity"/>
    <property type="evidence" value="ECO:0007669"/>
    <property type="project" value="TreeGrafter"/>
</dbReference>
<evidence type="ECO:0000259" key="17">
    <source>
        <dbReference type="Pfam" id="PF02769"/>
    </source>
</evidence>
<sequence length="341" mass="36088">MGDLRYADAGVDIDAGNRAIDLIRKAVGSTHTPSVLGGIGAFSGLFELDVSRWKRPVLVSSTDSVGTKVKVAIATNRHRGIGIDLVNHCVNDILCCGAQPLFFLDYYATGKLVPEQLAELVDGVAAACRDTGCALVGGETAEMPGVYALADYDIAGFIVGAVERDGIVDGSRVEAGDVLLAMPSSGLHTNGYSLVRHIVLTRELDWNAALPGTDAPLADLLLEPHRSYLHAINDLRQSVDVRAMAHITGGGLIENVPRVLPAGLSAVIDRSTWQVPALFSAIERAGGVMQEEMWRTFNMGVGMVIAVPRQQAGAVTSAAGIPVWRIGEVVESTGGERVRLQ</sequence>
<evidence type="ECO:0000313" key="18">
    <source>
        <dbReference type="EMBL" id="MBJ7594004.1"/>
    </source>
</evidence>
<keyword evidence="7 15" id="KW-0436">Ligase</keyword>
<evidence type="ECO:0000256" key="4">
    <source>
        <dbReference type="ARBA" id="ARBA00013047"/>
    </source>
</evidence>
<gene>
    <name evidence="15" type="primary">purM</name>
    <name evidence="19" type="ORF">DLM65_11525</name>
    <name evidence="18" type="ORF">JF886_03940</name>
</gene>
<dbReference type="SUPFAM" id="SSF56042">
    <property type="entry name" value="PurM C-terminal domain-like"/>
    <property type="match status" value="1"/>
</dbReference>
<evidence type="ECO:0000256" key="5">
    <source>
        <dbReference type="ARBA" id="ARBA00020367"/>
    </source>
</evidence>
<dbReference type="AlphaFoldDB" id="A0A2W6AMW3"/>
<evidence type="ECO:0000256" key="7">
    <source>
        <dbReference type="ARBA" id="ARBA00022598"/>
    </source>
</evidence>
<reference evidence="19 20" key="1">
    <citation type="journal article" date="2017" name="Nature">
        <title>Atmospheric trace gases support primary production in Antarctic desert surface soil.</title>
        <authorList>
            <person name="Ji M."/>
            <person name="Greening C."/>
            <person name="Vanwonterghem I."/>
            <person name="Carere C.R."/>
            <person name="Bay S.K."/>
            <person name="Steen J.A."/>
            <person name="Montgomery K."/>
            <person name="Lines T."/>
            <person name="Beardall J."/>
            <person name="van Dorst J."/>
            <person name="Snape I."/>
            <person name="Stott M.B."/>
            <person name="Hugenholtz P."/>
            <person name="Ferrari B.C."/>
        </authorList>
    </citation>
    <scope>NUCLEOTIDE SEQUENCE [LARGE SCALE GENOMIC DNA]</scope>
    <source>
        <strain evidence="19">RRmetagenome_bin12</strain>
    </source>
</reference>
<keyword evidence="6 15" id="KW-0963">Cytoplasm</keyword>
<dbReference type="GO" id="GO:0005524">
    <property type="term" value="F:ATP binding"/>
    <property type="evidence" value="ECO:0007669"/>
    <property type="project" value="UniProtKB-KW"/>
</dbReference>
<evidence type="ECO:0000256" key="2">
    <source>
        <dbReference type="ARBA" id="ARBA00004686"/>
    </source>
</evidence>
<evidence type="ECO:0000256" key="1">
    <source>
        <dbReference type="ARBA" id="ARBA00004496"/>
    </source>
</evidence>
<dbReference type="EC" id="6.3.3.1" evidence="4 15"/>
<keyword evidence="10 15" id="KW-0067">ATP-binding</keyword>
<dbReference type="RefSeq" id="WP_337309836.1">
    <property type="nucleotide sequence ID" value="NZ_JAEKNS010000047.1"/>
</dbReference>
<evidence type="ECO:0000256" key="8">
    <source>
        <dbReference type="ARBA" id="ARBA00022741"/>
    </source>
</evidence>
<evidence type="ECO:0000256" key="10">
    <source>
        <dbReference type="ARBA" id="ARBA00022840"/>
    </source>
</evidence>
<dbReference type="Gene3D" id="3.30.1330.10">
    <property type="entry name" value="PurM-like, N-terminal domain"/>
    <property type="match status" value="1"/>
</dbReference>
<evidence type="ECO:0000256" key="11">
    <source>
        <dbReference type="ARBA" id="ARBA00031908"/>
    </source>
</evidence>
<dbReference type="GO" id="GO:0006189">
    <property type="term" value="P:'de novo' IMP biosynthetic process"/>
    <property type="evidence" value="ECO:0007669"/>
    <property type="project" value="UniProtKB-UniRule"/>
</dbReference>
<dbReference type="CDD" id="cd02196">
    <property type="entry name" value="PurM"/>
    <property type="match status" value="1"/>
</dbReference>
<dbReference type="UniPathway" id="UPA00074">
    <property type="reaction ID" value="UER00129"/>
</dbReference>
<evidence type="ECO:0000313" key="21">
    <source>
        <dbReference type="Proteomes" id="UP000606991"/>
    </source>
</evidence>
<evidence type="ECO:0000256" key="9">
    <source>
        <dbReference type="ARBA" id="ARBA00022755"/>
    </source>
</evidence>
<protein>
    <recommendedName>
        <fullName evidence="5 15">Phosphoribosylformylglycinamidine cyclo-ligase</fullName>
        <ecNumber evidence="4 15">6.3.3.1</ecNumber>
    </recommendedName>
    <alternativeName>
        <fullName evidence="12 15">AIR synthase</fullName>
    </alternativeName>
    <alternativeName>
        <fullName evidence="13 15">AIRS</fullName>
    </alternativeName>
    <alternativeName>
        <fullName evidence="11 15">Phosphoribosyl-aminoimidazole synthetase</fullName>
    </alternativeName>
</protein>
<dbReference type="Pfam" id="PF00586">
    <property type="entry name" value="AIRS"/>
    <property type="match status" value="1"/>
</dbReference>
<evidence type="ECO:0000256" key="6">
    <source>
        <dbReference type="ARBA" id="ARBA00022490"/>
    </source>
</evidence>